<reference evidence="1" key="2">
    <citation type="journal article" date="2015" name="Fish Shellfish Immunol.">
        <title>Early steps in the European eel (Anguilla anguilla)-Vibrio vulnificus interaction in the gills: Role of the RtxA13 toxin.</title>
        <authorList>
            <person name="Callol A."/>
            <person name="Pajuelo D."/>
            <person name="Ebbesson L."/>
            <person name="Teles M."/>
            <person name="MacKenzie S."/>
            <person name="Amaro C."/>
        </authorList>
    </citation>
    <scope>NUCLEOTIDE SEQUENCE</scope>
</reference>
<reference evidence="1" key="1">
    <citation type="submission" date="2014-11" db="EMBL/GenBank/DDBJ databases">
        <authorList>
            <person name="Amaro Gonzalez C."/>
        </authorList>
    </citation>
    <scope>NUCLEOTIDE SEQUENCE</scope>
</reference>
<dbReference type="EMBL" id="GBXM01104923">
    <property type="protein sequence ID" value="JAH03654.1"/>
    <property type="molecule type" value="Transcribed_RNA"/>
</dbReference>
<proteinExistence type="predicted"/>
<organism evidence="1">
    <name type="scientific">Anguilla anguilla</name>
    <name type="common">European freshwater eel</name>
    <name type="synonym">Muraena anguilla</name>
    <dbReference type="NCBI Taxonomy" id="7936"/>
    <lineage>
        <taxon>Eukaryota</taxon>
        <taxon>Metazoa</taxon>
        <taxon>Chordata</taxon>
        <taxon>Craniata</taxon>
        <taxon>Vertebrata</taxon>
        <taxon>Euteleostomi</taxon>
        <taxon>Actinopterygii</taxon>
        <taxon>Neopterygii</taxon>
        <taxon>Teleostei</taxon>
        <taxon>Anguilliformes</taxon>
        <taxon>Anguillidae</taxon>
        <taxon>Anguilla</taxon>
    </lineage>
</organism>
<protein>
    <submittedName>
        <fullName evidence="1">Uncharacterized protein</fullName>
    </submittedName>
</protein>
<evidence type="ECO:0000313" key="1">
    <source>
        <dbReference type="EMBL" id="JAH03654.1"/>
    </source>
</evidence>
<sequence>MKSNDTVQFTAK</sequence>
<name>A0A0E9PGI5_ANGAN</name>
<accession>A0A0E9PGI5</accession>